<protein>
    <submittedName>
        <fullName evidence="2">Uncharacterized protein</fullName>
    </submittedName>
</protein>
<feature type="region of interest" description="Disordered" evidence="1">
    <location>
        <begin position="233"/>
        <end position="257"/>
    </location>
</feature>
<evidence type="ECO:0000256" key="1">
    <source>
        <dbReference type="SAM" id="MobiDB-lite"/>
    </source>
</evidence>
<name>A0AAE3ZL49_9ACTN</name>
<feature type="region of interest" description="Disordered" evidence="1">
    <location>
        <begin position="309"/>
        <end position="328"/>
    </location>
</feature>
<gene>
    <name evidence="2" type="ORF">J2S44_000418</name>
</gene>
<reference evidence="2 3" key="1">
    <citation type="submission" date="2023-07" db="EMBL/GenBank/DDBJ databases">
        <title>Sequencing the genomes of 1000 actinobacteria strains.</title>
        <authorList>
            <person name="Klenk H.-P."/>
        </authorList>
    </citation>
    <scope>NUCLEOTIDE SEQUENCE [LARGE SCALE GENOMIC DNA]</scope>
    <source>
        <strain evidence="2 3">DSM 44711</strain>
    </source>
</reference>
<proteinExistence type="predicted"/>
<evidence type="ECO:0000313" key="3">
    <source>
        <dbReference type="Proteomes" id="UP001183629"/>
    </source>
</evidence>
<dbReference type="RefSeq" id="WP_310408482.1">
    <property type="nucleotide sequence ID" value="NZ_JAVDYC010000001.1"/>
</dbReference>
<keyword evidence="3" id="KW-1185">Reference proteome</keyword>
<dbReference type="AlphaFoldDB" id="A0AAE3ZL49"/>
<evidence type="ECO:0000313" key="2">
    <source>
        <dbReference type="EMBL" id="MDR7320168.1"/>
    </source>
</evidence>
<dbReference type="Proteomes" id="UP001183629">
    <property type="component" value="Unassembled WGS sequence"/>
</dbReference>
<sequence>MPLPADLQARLSDPVFWRAYFFDADALEDDDDPGDDDPGDDGEAVLTAEDGDDVMGVEFPVGGGFALVLDIDVELRMVTLEMRSPAQADTLQLGWDDDAHWHPHALRWDELDLIARAAAVHDHTVRHPGPVVALASRFVVLDHRDDLGRITPLVDAAFGPPPPGAQRWPGARDWLHRVDGRRDGVTWQRDDAGDWMVTQDGDGTDFTLYSARQPGGAFPSAEWRALLTAAESTLRDGTPPAPRTPVEEAWTEETRTGAPRGSLIAARFGPSPLHGSRRFLLGVRLPVEGRRRSWSVALREDLDRTLRDAGRGWAEPAGSTTTPGRGTTEETLEIGVLDDLDAGVALIREVLHRHDADPTTRITRAYKPLD</sequence>
<organism evidence="2 3">
    <name type="scientific">Catenuloplanes niger</name>
    <dbReference type="NCBI Taxonomy" id="587534"/>
    <lineage>
        <taxon>Bacteria</taxon>
        <taxon>Bacillati</taxon>
        <taxon>Actinomycetota</taxon>
        <taxon>Actinomycetes</taxon>
        <taxon>Micromonosporales</taxon>
        <taxon>Micromonosporaceae</taxon>
        <taxon>Catenuloplanes</taxon>
    </lineage>
</organism>
<dbReference type="EMBL" id="JAVDYC010000001">
    <property type="protein sequence ID" value="MDR7320168.1"/>
    <property type="molecule type" value="Genomic_DNA"/>
</dbReference>
<accession>A0AAE3ZL49</accession>
<comment type="caution">
    <text evidence="2">The sequence shown here is derived from an EMBL/GenBank/DDBJ whole genome shotgun (WGS) entry which is preliminary data.</text>
</comment>